<protein>
    <submittedName>
        <fullName evidence="1">Putative heme protein</fullName>
    </submittedName>
</protein>
<gene>
    <name evidence="1" type="ORF">SCABRO_01557</name>
</gene>
<dbReference type="AlphaFoldDB" id="A0A0B0EI04"/>
<organism evidence="1 2">
    <name type="scientific">Candidatus Scalindua brodae</name>
    <dbReference type="NCBI Taxonomy" id="237368"/>
    <lineage>
        <taxon>Bacteria</taxon>
        <taxon>Pseudomonadati</taxon>
        <taxon>Planctomycetota</taxon>
        <taxon>Candidatus Brocadiia</taxon>
        <taxon>Candidatus Brocadiales</taxon>
        <taxon>Candidatus Scalinduaceae</taxon>
        <taxon>Candidatus Scalindua</taxon>
    </lineage>
</organism>
<name>A0A0B0EI04_9BACT</name>
<dbReference type="EMBL" id="JRYO01000102">
    <property type="protein sequence ID" value="KHE92697.1"/>
    <property type="molecule type" value="Genomic_DNA"/>
</dbReference>
<dbReference type="eggNOG" id="ENOG5033ZDY">
    <property type="taxonomic scope" value="Bacteria"/>
</dbReference>
<comment type="caution">
    <text evidence="1">The sequence shown here is derived from an EMBL/GenBank/DDBJ whole genome shotgun (WGS) entry which is preliminary data.</text>
</comment>
<reference evidence="1 2" key="1">
    <citation type="submission" date="2014-10" db="EMBL/GenBank/DDBJ databases">
        <title>Draft genome of anammox bacterium scalindua brodae, obtained using differential coverage binning of sequence data from two enrichment reactors.</title>
        <authorList>
            <person name="Speth D.R."/>
            <person name="Russ L."/>
            <person name="Kartal B."/>
            <person name="Op den Camp H.J."/>
            <person name="Dutilh B.E."/>
            <person name="Jetten M.S."/>
        </authorList>
    </citation>
    <scope>NUCLEOTIDE SEQUENCE [LARGE SCALE GENOMIC DNA]</scope>
    <source>
        <strain evidence="1">RU1</strain>
    </source>
</reference>
<evidence type="ECO:0000313" key="2">
    <source>
        <dbReference type="Proteomes" id="UP000030652"/>
    </source>
</evidence>
<accession>A0A0B0EI04</accession>
<sequence>MLKKNFMGRVVFAVVFVSLTMLLSNLTYAQKEPKGSALPETQAYNPPVCPTCKSKVATRTKGKVTAPIVMHCPDCKKERTEAGVAHCDKCEKDFLICVECLKVSKPVATRCPKCKKVLARRIKGKIESPVKWKMKCPDCKKKPGEWLIHHCDECDADFLACPLCEKK</sequence>
<proteinExistence type="predicted"/>
<dbReference type="Proteomes" id="UP000030652">
    <property type="component" value="Unassembled WGS sequence"/>
</dbReference>
<evidence type="ECO:0000313" key="1">
    <source>
        <dbReference type="EMBL" id="KHE92697.1"/>
    </source>
</evidence>